<name>F5YKD5_TREPZ</name>
<dbReference type="eggNOG" id="COG4908">
    <property type="taxonomic scope" value="Bacteria"/>
</dbReference>
<dbReference type="AlphaFoldDB" id="F5YKD5"/>
<protein>
    <recommendedName>
        <fullName evidence="3">Alcohol acetyltransferase</fullName>
    </recommendedName>
</protein>
<keyword evidence="2" id="KW-1185">Reference proteome</keyword>
<dbReference type="Gene3D" id="3.30.559.10">
    <property type="entry name" value="Chloramphenicol acetyltransferase-like domain"/>
    <property type="match status" value="1"/>
</dbReference>
<dbReference type="PANTHER" id="PTHR28037">
    <property type="entry name" value="ALCOHOL O-ACETYLTRANSFERASE 1-RELATED"/>
    <property type="match status" value="1"/>
</dbReference>
<reference evidence="2" key="1">
    <citation type="submission" date="2009-12" db="EMBL/GenBank/DDBJ databases">
        <title>Complete sequence of Treponema primitia strain ZAS-2.</title>
        <authorList>
            <person name="Tetu S.G."/>
            <person name="Matson E."/>
            <person name="Ren Q."/>
            <person name="Seshadri R."/>
            <person name="Elbourne L."/>
            <person name="Hassan K.A."/>
            <person name="Durkin A."/>
            <person name="Radune D."/>
            <person name="Mohamoud Y."/>
            <person name="Shay R."/>
            <person name="Jin S."/>
            <person name="Zhang X."/>
            <person name="Lucey K."/>
            <person name="Ballor N.R."/>
            <person name="Ottesen E."/>
            <person name="Rosenthal R."/>
            <person name="Allen A."/>
            <person name="Leadbetter J.R."/>
            <person name="Paulsen I.T."/>
        </authorList>
    </citation>
    <scope>NUCLEOTIDE SEQUENCE [LARGE SCALE GENOMIC DNA]</scope>
    <source>
        <strain evidence="2">ATCC BAA-887 / DSM 12427 / ZAS-2</strain>
    </source>
</reference>
<dbReference type="Gene3D" id="3.30.559.30">
    <property type="entry name" value="Nonribosomal peptide synthetase, condensation domain"/>
    <property type="match status" value="1"/>
</dbReference>
<organism evidence="1 2">
    <name type="scientific">Treponema primitia (strain ATCC BAA-887 / DSM 12427 / ZAS-2)</name>
    <dbReference type="NCBI Taxonomy" id="545694"/>
    <lineage>
        <taxon>Bacteria</taxon>
        <taxon>Pseudomonadati</taxon>
        <taxon>Spirochaetota</taxon>
        <taxon>Spirochaetia</taxon>
        <taxon>Spirochaetales</taxon>
        <taxon>Treponemataceae</taxon>
        <taxon>Treponema</taxon>
    </lineage>
</organism>
<dbReference type="RefSeq" id="WP_015708154.1">
    <property type="nucleotide sequence ID" value="NC_015578.1"/>
</dbReference>
<sequence>MYSNQWSRLDNAAKIFPPSTTKDDTKVFRFCCELREAVDAETLQRALNASLGEYPFYRFVIRRGFFWYYFEKSDIQPVVREEYKPPCAPLYDVNRKNLLFELSYYRKRINLEIYHALSDGVGALQFLKTIVYHYLTEKYPHRIDKNIHLENDDASDEQKSLDAFDKYYSKKRAPRIPSLPRAYRIRGERFPESRIGIIEGHVSVSAMIQKAHEHQTTVSEFLVSLLICSIHEGMKIRDEDKPVSVTIPVDLRKYFATPTARNFFGAINVSHNFSTQGKTLEDVAERVKLSFKTELTPERIQERINRLFSLEDAFALKVVPLVVKAPVLKTAAWKADMEDSAALSNIGKISMPRELAPHISLFSLFTSTKRPHVAICSFEDTLVISFSSPLVSSGIQRAFFRALGNLGLDITIVSNLAGLGA</sequence>
<evidence type="ECO:0000313" key="1">
    <source>
        <dbReference type="EMBL" id="AEF86244.1"/>
    </source>
</evidence>
<proteinExistence type="predicted"/>
<dbReference type="InterPro" id="IPR052058">
    <property type="entry name" value="Alcohol_O-acetyltransferase"/>
</dbReference>
<reference evidence="1 2" key="2">
    <citation type="journal article" date="2011" name="ISME J.">
        <title>RNA-seq reveals cooperative metabolic interactions between two termite-gut spirochete species in co-culture.</title>
        <authorList>
            <person name="Rosenthal A.Z."/>
            <person name="Matson E.G."/>
            <person name="Eldar A."/>
            <person name="Leadbetter J.R."/>
        </authorList>
    </citation>
    <scope>NUCLEOTIDE SEQUENCE [LARGE SCALE GENOMIC DNA]</scope>
    <source>
        <strain evidence="2">ATCC BAA-887 / DSM 12427 / ZAS-2</strain>
    </source>
</reference>
<evidence type="ECO:0000313" key="2">
    <source>
        <dbReference type="Proteomes" id="UP000009223"/>
    </source>
</evidence>
<dbReference type="STRING" id="545694.TREPR_2001"/>
<dbReference type="KEGG" id="tpi:TREPR_2001"/>
<evidence type="ECO:0008006" key="3">
    <source>
        <dbReference type="Google" id="ProtNLM"/>
    </source>
</evidence>
<accession>F5YKD5</accession>
<dbReference type="Proteomes" id="UP000009223">
    <property type="component" value="Chromosome"/>
</dbReference>
<dbReference type="PANTHER" id="PTHR28037:SF1">
    <property type="entry name" value="ALCOHOL O-ACETYLTRANSFERASE 1-RELATED"/>
    <property type="match status" value="1"/>
</dbReference>
<dbReference type="HOGENOM" id="CLU_031688_0_0_12"/>
<dbReference type="SUPFAM" id="SSF52777">
    <property type="entry name" value="CoA-dependent acyltransferases"/>
    <property type="match status" value="1"/>
</dbReference>
<dbReference type="InterPro" id="IPR023213">
    <property type="entry name" value="CAT-like_dom_sf"/>
</dbReference>
<gene>
    <name evidence="1" type="ordered locus">TREPR_2001</name>
</gene>
<dbReference type="OrthoDB" id="4876345at2"/>
<dbReference type="EMBL" id="CP001843">
    <property type="protein sequence ID" value="AEF86244.1"/>
    <property type="molecule type" value="Genomic_DNA"/>
</dbReference>